<evidence type="ECO:0000313" key="3">
    <source>
        <dbReference type="Proteomes" id="UP000696931"/>
    </source>
</evidence>
<protein>
    <submittedName>
        <fullName evidence="2">HEAT repeat domain-containing protein</fullName>
    </submittedName>
</protein>
<proteinExistence type="predicted"/>
<dbReference type="SUPFAM" id="SSF48371">
    <property type="entry name" value="ARM repeat"/>
    <property type="match status" value="1"/>
</dbReference>
<dbReference type="Proteomes" id="UP000696931">
    <property type="component" value="Unassembled WGS sequence"/>
</dbReference>
<dbReference type="InterPro" id="IPR016024">
    <property type="entry name" value="ARM-type_fold"/>
</dbReference>
<dbReference type="InterPro" id="IPR004155">
    <property type="entry name" value="PBS_lyase_HEAT"/>
</dbReference>
<evidence type="ECO:0000313" key="2">
    <source>
        <dbReference type="EMBL" id="MBI5168837.1"/>
    </source>
</evidence>
<comment type="caution">
    <text evidence="2">The sequence shown here is derived from an EMBL/GenBank/DDBJ whole genome shotgun (WGS) entry which is preliminary data.</text>
</comment>
<name>A0A933W7V0_UNCEI</name>
<dbReference type="Pfam" id="PF03130">
    <property type="entry name" value="HEAT_PBS"/>
    <property type="match status" value="1"/>
</dbReference>
<reference evidence="2" key="1">
    <citation type="submission" date="2020-07" db="EMBL/GenBank/DDBJ databases">
        <title>Huge and variable diversity of episymbiotic CPR bacteria and DPANN archaea in groundwater ecosystems.</title>
        <authorList>
            <person name="He C.Y."/>
            <person name="Keren R."/>
            <person name="Whittaker M."/>
            <person name="Farag I.F."/>
            <person name="Doudna J."/>
            <person name="Cate J.H.D."/>
            <person name="Banfield J.F."/>
        </authorList>
    </citation>
    <scope>NUCLEOTIDE SEQUENCE</scope>
    <source>
        <strain evidence="2">NC_groundwater_1813_Pr3_B-0.1um_71_17</strain>
    </source>
</reference>
<sequence length="220" mass="24690">MSDDKYGPGRTFDAMNARGLAGKRDYVRSLEQRRDEEAMSLLVECLCDESWYLRELAESALLRLGDRAGETLLPLLEQGLWFSRVSAARVLGRLGHRPAAAGLLRLTQDSNSTVVQAAYAGLQELAHRGGSVRIGWELHRMPAEFRRSRLDQLGTLDRPLYERLSRMMQNDELMTNEDPDDLRDDSDLVRASEEGVEWEVLTGPPQARVTATPPPTSPEP</sequence>
<gene>
    <name evidence="2" type="ORF">HZA61_05060</name>
</gene>
<dbReference type="InterPro" id="IPR011989">
    <property type="entry name" value="ARM-like"/>
</dbReference>
<dbReference type="Gene3D" id="1.25.10.10">
    <property type="entry name" value="Leucine-rich Repeat Variant"/>
    <property type="match status" value="1"/>
</dbReference>
<feature type="region of interest" description="Disordered" evidence="1">
    <location>
        <begin position="193"/>
        <end position="220"/>
    </location>
</feature>
<evidence type="ECO:0000256" key="1">
    <source>
        <dbReference type="SAM" id="MobiDB-lite"/>
    </source>
</evidence>
<organism evidence="2 3">
    <name type="scientific">Eiseniibacteriota bacterium</name>
    <dbReference type="NCBI Taxonomy" id="2212470"/>
    <lineage>
        <taxon>Bacteria</taxon>
        <taxon>Candidatus Eiseniibacteriota</taxon>
    </lineage>
</organism>
<dbReference type="EMBL" id="JACRIW010000038">
    <property type="protein sequence ID" value="MBI5168837.1"/>
    <property type="molecule type" value="Genomic_DNA"/>
</dbReference>
<dbReference type="AlphaFoldDB" id="A0A933W7V0"/>
<accession>A0A933W7V0</accession>